<dbReference type="SUPFAM" id="SSF89550">
    <property type="entry name" value="PHP domain-like"/>
    <property type="match status" value="1"/>
</dbReference>
<comment type="caution">
    <text evidence="6">The sequence shown here is derived from an EMBL/GenBank/DDBJ whole genome shotgun (WGS) entry which is preliminary data.</text>
</comment>
<name>A0A398B4H1_9BACI</name>
<dbReference type="EMBL" id="QWVS01000023">
    <property type="protein sequence ID" value="RID84727.1"/>
    <property type="molecule type" value="Genomic_DNA"/>
</dbReference>
<dbReference type="InterPro" id="IPR016667">
    <property type="entry name" value="Caps_polysacc_synth_CpsB/CapC"/>
</dbReference>
<dbReference type="InterPro" id="IPR016195">
    <property type="entry name" value="Pol/histidinol_Pase-like"/>
</dbReference>
<dbReference type="PANTHER" id="PTHR39181:SF1">
    <property type="entry name" value="TYROSINE-PROTEIN PHOSPHATASE YWQE"/>
    <property type="match status" value="1"/>
</dbReference>
<dbReference type="Pfam" id="PF19567">
    <property type="entry name" value="CpsB_CapC"/>
    <property type="match status" value="1"/>
</dbReference>
<dbReference type="AlphaFoldDB" id="A0A398B4H1"/>
<evidence type="ECO:0000313" key="7">
    <source>
        <dbReference type="Proteomes" id="UP000266016"/>
    </source>
</evidence>
<keyword evidence="2 5" id="KW-0378">Hydrolase</keyword>
<evidence type="ECO:0000256" key="4">
    <source>
        <dbReference type="ARBA" id="ARBA00051722"/>
    </source>
</evidence>
<comment type="catalytic activity">
    <reaction evidence="4 5">
        <text>O-phospho-L-tyrosyl-[protein] + H2O = L-tyrosyl-[protein] + phosphate</text>
        <dbReference type="Rhea" id="RHEA:10684"/>
        <dbReference type="Rhea" id="RHEA-COMP:10136"/>
        <dbReference type="Rhea" id="RHEA-COMP:20101"/>
        <dbReference type="ChEBI" id="CHEBI:15377"/>
        <dbReference type="ChEBI" id="CHEBI:43474"/>
        <dbReference type="ChEBI" id="CHEBI:46858"/>
        <dbReference type="ChEBI" id="CHEBI:61978"/>
        <dbReference type="EC" id="3.1.3.48"/>
    </reaction>
</comment>
<dbReference type="GO" id="GO:0030145">
    <property type="term" value="F:manganese ion binding"/>
    <property type="evidence" value="ECO:0007669"/>
    <property type="project" value="UniProtKB-UniRule"/>
</dbReference>
<keyword evidence="7" id="KW-1185">Reference proteome</keyword>
<evidence type="ECO:0000256" key="2">
    <source>
        <dbReference type="ARBA" id="ARBA00022801"/>
    </source>
</evidence>
<organism evidence="6 7">
    <name type="scientific">Peribacillus asahii</name>
    <dbReference type="NCBI Taxonomy" id="228899"/>
    <lineage>
        <taxon>Bacteria</taxon>
        <taxon>Bacillati</taxon>
        <taxon>Bacillota</taxon>
        <taxon>Bacilli</taxon>
        <taxon>Bacillales</taxon>
        <taxon>Bacillaceae</taxon>
        <taxon>Peribacillus</taxon>
    </lineage>
</organism>
<dbReference type="PANTHER" id="PTHR39181">
    <property type="entry name" value="TYROSINE-PROTEIN PHOSPHATASE YWQE"/>
    <property type="match status" value="1"/>
</dbReference>
<keyword evidence="3 5" id="KW-0904">Protein phosphatase</keyword>
<dbReference type="GO" id="GO:0004725">
    <property type="term" value="F:protein tyrosine phosphatase activity"/>
    <property type="evidence" value="ECO:0007669"/>
    <property type="project" value="UniProtKB-UniRule"/>
</dbReference>
<evidence type="ECO:0000256" key="1">
    <source>
        <dbReference type="ARBA" id="ARBA00005750"/>
    </source>
</evidence>
<sequence length="254" mass="28579">MIDIHSHILPGIDDGAMDEQASIAMAKQAVAEGIHTIIATPHHKNGQFENKKDFILQQVKKLNEIFSIESIPLIVLPGQELRINGDVLADYEAGELLTLNRTQYLFIEFSSGHVPRYAERLLYDIQLKGLTPIIVHPERNQELITNPDLLYQFVEKGALTQVTAASITGGFGKKIKKFSHQLIEANLTHFIASDAHNITSRSFNMQGAYSEIEKEFGKNIVYLFMGNAELLVKGKQVYKEMPQKVKTKKFLGLF</sequence>
<evidence type="ECO:0000256" key="5">
    <source>
        <dbReference type="PIRNR" id="PIRNR016557"/>
    </source>
</evidence>
<gene>
    <name evidence="6" type="ORF">D1953_12745</name>
</gene>
<dbReference type="PIRSF" id="PIRSF016557">
    <property type="entry name" value="Caps_synth_CpsB"/>
    <property type="match status" value="1"/>
</dbReference>
<protein>
    <recommendedName>
        <fullName evidence="5">Tyrosine-protein phosphatase</fullName>
        <ecNumber evidence="5">3.1.3.48</ecNumber>
    </recommendedName>
</protein>
<dbReference type="Gene3D" id="3.20.20.140">
    <property type="entry name" value="Metal-dependent hydrolases"/>
    <property type="match status" value="1"/>
</dbReference>
<dbReference type="RefSeq" id="WP_119117578.1">
    <property type="nucleotide sequence ID" value="NZ_QWVS01000023.1"/>
</dbReference>
<reference evidence="6 7" key="1">
    <citation type="submission" date="2018-08" db="EMBL/GenBank/DDBJ databases">
        <title>Bacillus jemisoniae sp. nov., Bacillus chryseoplanitiae sp. nov., Bacillus resnikiae sp. nov., and Bacillus frankliniae sp. nov., isolated from Viking spacecraft and associated surfaces.</title>
        <authorList>
            <person name="Seuylemezian A."/>
            <person name="Vaishampayan P."/>
        </authorList>
    </citation>
    <scope>NUCLEOTIDE SEQUENCE [LARGE SCALE GENOMIC DNA]</scope>
    <source>
        <strain evidence="6 7">MA001</strain>
    </source>
</reference>
<dbReference type="Proteomes" id="UP000266016">
    <property type="component" value="Unassembled WGS sequence"/>
</dbReference>
<comment type="similarity">
    <text evidence="1 5">Belongs to the metallo-dependent hydrolases superfamily. CpsB/CapC family.</text>
</comment>
<evidence type="ECO:0000313" key="6">
    <source>
        <dbReference type="EMBL" id="RID84727.1"/>
    </source>
</evidence>
<dbReference type="EC" id="3.1.3.48" evidence="5"/>
<evidence type="ECO:0000256" key="3">
    <source>
        <dbReference type="ARBA" id="ARBA00022912"/>
    </source>
</evidence>
<accession>A0A398B4H1</accession>
<proteinExistence type="inferred from homology"/>